<reference evidence="4" key="1">
    <citation type="submission" date="2015-10" db="EMBL/GenBank/DDBJ databases">
        <title>Draft Genome Sequences of 11 Lactococcus lactis subspecies cremoris strains.</title>
        <authorList>
            <person name="Wels M."/>
            <person name="Backus L."/>
            <person name="Boekhorst J."/>
            <person name="Dijkstra A."/>
            <person name="Beerthuizen M."/>
            <person name="Kelly W."/>
            <person name="Siezen R."/>
            <person name="Bachmann H."/>
            <person name="Van Hijum S."/>
        </authorList>
    </citation>
    <scope>NUCLEOTIDE SEQUENCE [LARGE SCALE GENOMIC DNA]</scope>
    <source>
        <strain evidence="4">M20</strain>
    </source>
</reference>
<protein>
    <submittedName>
        <fullName evidence="3">Putative glycosyl transferase</fullName>
    </submittedName>
</protein>
<dbReference type="AlphaFoldDB" id="A0A0V8E2F6"/>
<dbReference type="InterPro" id="IPR043148">
    <property type="entry name" value="TagF_C"/>
</dbReference>
<dbReference type="Gene3D" id="3.90.550.10">
    <property type="entry name" value="Spore Coat Polysaccharide Biosynthesis Protein SpsA, Chain A"/>
    <property type="match status" value="1"/>
</dbReference>
<dbReference type="GO" id="GO:0047355">
    <property type="term" value="F:CDP-glycerol glycerophosphotransferase activity"/>
    <property type="evidence" value="ECO:0007669"/>
    <property type="project" value="InterPro"/>
</dbReference>
<accession>A0A0V8E2F6</accession>
<evidence type="ECO:0000313" key="3">
    <source>
        <dbReference type="EMBL" id="KSU19871.1"/>
    </source>
</evidence>
<comment type="similarity">
    <text evidence="1">Belongs to the glycosyltransferase 2 family.</text>
</comment>
<organism evidence="3 4">
    <name type="scientific">Lactococcus lactis subsp. lactis</name>
    <name type="common">Streptococcus lactis</name>
    <dbReference type="NCBI Taxonomy" id="1360"/>
    <lineage>
        <taxon>Bacteria</taxon>
        <taxon>Bacillati</taxon>
        <taxon>Bacillota</taxon>
        <taxon>Bacilli</taxon>
        <taxon>Lactobacillales</taxon>
        <taxon>Streptococcaceae</taxon>
        <taxon>Lactococcus</taxon>
    </lineage>
</organism>
<dbReference type="Pfam" id="PF04464">
    <property type="entry name" value="Glyphos_transf"/>
    <property type="match status" value="1"/>
</dbReference>
<dbReference type="Proteomes" id="UP000053719">
    <property type="component" value="Unassembled WGS sequence"/>
</dbReference>
<dbReference type="InterPro" id="IPR007554">
    <property type="entry name" value="Glycerophosphate_synth"/>
</dbReference>
<evidence type="ECO:0000259" key="2">
    <source>
        <dbReference type="Pfam" id="PF00535"/>
    </source>
</evidence>
<dbReference type="PANTHER" id="PTHR43685:SF11">
    <property type="entry name" value="GLYCOSYLTRANSFERASE TAGX-RELATED"/>
    <property type="match status" value="1"/>
</dbReference>
<dbReference type="Pfam" id="PF00535">
    <property type="entry name" value="Glycos_transf_2"/>
    <property type="match status" value="1"/>
</dbReference>
<dbReference type="SUPFAM" id="SSF53448">
    <property type="entry name" value="Nucleotide-diphospho-sugar transferases"/>
    <property type="match status" value="1"/>
</dbReference>
<proteinExistence type="inferred from homology"/>
<feature type="domain" description="Glycosyltransferase 2-like" evidence="2">
    <location>
        <begin position="9"/>
        <end position="119"/>
    </location>
</feature>
<dbReference type="CDD" id="cd00761">
    <property type="entry name" value="Glyco_tranf_GTA_type"/>
    <property type="match status" value="1"/>
</dbReference>
<dbReference type="PATRIC" id="fig|1360.114.peg.2182"/>
<dbReference type="SUPFAM" id="SSF53756">
    <property type="entry name" value="UDP-Glycosyltransferase/glycogen phosphorylase"/>
    <property type="match status" value="1"/>
</dbReference>
<comment type="caution">
    <text evidence="3">The sequence shown here is derived from an EMBL/GenBank/DDBJ whole genome shotgun (WGS) entry which is preliminary data.</text>
</comment>
<evidence type="ECO:0000313" key="4">
    <source>
        <dbReference type="Proteomes" id="UP000053719"/>
    </source>
</evidence>
<evidence type="ECO:0000256" key="1">
    <source>
        <dbReference type="ARBA" id="ARBA00006739"/>
    </source>
</evidence>
<gene>
    <name evidence="3" type="ORF">M20_1878</name>
</gene>
<sequence>MNKKIVNCIIPVYNVGRYLVDAVDSITHQTIGFDNINLVIINDGSTDNSQEVIESLRFLYPSIVVITQENQGVSAARNVGLDFCFENFSAPYTCFIDGDDKYDPNHLETLIDFFKQYEKKDEESEILDEQVIPDAVFIPIRTFEKQEGLHYSYSAVDRGKSGILDMSKSFAFFSHVNSGLFVSQALEVVRFNEEMTISEDADFILKIINKKHIVGWYNDNLYYYLRKRLDESSTIDNAENNSDFYDRISYYKQEFEEFVQKLGQVPRENQVSRLYDLHWFKSNVPSNNENNFDLDVALENIRYILQQVDDDLLEQKYIPYWYQIYFKSLKYGRIYLRNAVNEIEPRFQIADEVIENLDGNTQINWINQREKQLQIRGFYVRPMINEVKLVAKYRGEFIEGVLNKSKHDDLKYYLGREIFPAVDFEFNINLAGMLNQELQSIEFYFKYQDKYAAAHIVHGWNSRFYWKNDFFIGEEAIIKKSWSSHALVVEKLTKHSLNTTVLSRKKNYKDDFLFERYVDYFESYRNKRIWLFIDRPTTIGDNAEALFRYCANREDGIEKFMIIPDETYYHNFEGVSANIIIYGSFEYKFLLMFAEKVISSTTFWEWVNIDTNIPKYEFKLIVQALSNAQEVFLQHGIIRKTSFSDWYLNSSSKNFDFMVTSTEKEYELMRSENTGFKEKQVRLTGLPRFDLLKNNSESMITFLPTWRIQYSKDDGSYDKHFRESDFFKSINEFLNDEKLLELLRKNNYRFIFKAHPKFFVQIEDFDIPEEIEIVSTELSYNEIYEKSAILITDYSSAVVDFAYLKKPIIYYHSIKEEAEENPEYFSYESDGFGEICLSIESVINKVQNYIDNDCLMEEEYVKRVDSFFKYTDKNNSERVYEEILRLPIPNKNKII</sequence>
<name>A0A0V8E2F6_LACLL</name>
<dbReference type="InterPro" id="IPR029044">
    <property type="entry name" value="Nucleotide-diphossugar_trans"/>
</dbReference>
<dbReference type="Gene3D" id="3.40.50.12580">
    <property type="match status" value="1"/>
</dbReference>
<dbReference type="EMBL" id="LKLU01000101">
    <property type="protein sequence ID" value="KSU19871.1"/>
    <property type="molecule type" value="Genomic_DNA"/>
</dbReference>
<dbReference type="RefSeq" id="WP_058212000.1">
    <property type="nucleotide sequence ID" value="NZ_LKLU01000101.1"/>
</dbReference>
<dbReference type="InterPro" id="IPR001173">
    <property type="entry name" value="Glyco_trans_2-like"/>
</dbReference>
<dbReference type="PANTHER" id="PTHR43685">
    <property type="entry name" value="GLYCOSYLTRANSFERASE"/>
    <property type="match status" value="1"/>
</dbReference>
<dbReference type="InterPro" id="IPR050834">
    <property type="entry name" value="Glycosyltransf_2"/>
</dbReference>
<keyword evidence="3" id="KW-0808">Transferase</keyword>
<dbReference type="GO" id="GO:0016020">
    <property type="term" value="C:membrane"/>
    <property type="evidence" value="ECO:0007669"/>
    <property type="project" value="InterPro"/>
</dbReference>